<name>A0A158R258_NIPBR</name>
<dbReference type="AlphaFoldDB" id="A0A158R258"/>
<dbReference type="WBParaSite" id="NBR_0001509601-mRNA-1">
    <property type="protein sequence ID" value="NBR_0001509601-mRNA-1"/>
    <property type="gene ID" value="NBR_0001509601"/>
</dbReference>
<dbReference type="GO" id="GO:0016020">
    <property type="term" value="C:membrane"/>
    <property type="evidence" value="ECO:0007669"/>
    <property type="project" value="UniProtKB-SubCell"/>
</dbReference>
<keyword evidence="12" id="KW-1185">Reference proteome</keyword>
<dbReference type="STRING" id="27835.A0A158R258"/>
<gene>
    <name evidence="11" type="ORF">NBR_LOCUS15097</name>
</gene>
<protein>
    <submittedName>
        <fullName evidence="13">Fringe glycosyltransferase (inferred by orthology to a D. melanogaster protein)</fullName>
    </submittedName>
</protein>
<evidence type="ECO:0000259" key="10">
    <source>
        <dbReference type="Pfam" id="PF02434"/>
    </source>
</evidence>
<sequence length="172" mass="19985">MQGELFDRYWAYGSLIGNFRILCAKCDFRWSCHFDDDNYVNINSLKGFLKTIDASTPFYIGKSSTRQPLIVSSIDGDKKYLYYFFFQIFIRFATGGAGFCLSQRLLNSLRDSNMDLWFDALCEKYMLPDDVTIGHIITNLLHVPLTEVQEFHSHLENLNHLSAAEIRDQVRE</sequence>
<evidence type="ECO:0000256" key="1">
    <source>
        <dbReference type="ARBA" id="ARBA00004606"/>
    </source>
</evidence>
<dbReference type="GO" id="GO:0012505">
    <property type="term" value="C:endomembrane system"/>
    <property type="evidence" value="ECO:0007669"/>
    <property type="project" value="UniProtKB-SubCell"/>
</dbReference>
<evidence type="ECO:0000256" key="4">
    <source>
        <dbReference type="ARBA" id="ARBA00022679"/>
    </source>
</evidence>
<evidence type="ECO:0000256" key="9">
    <source>
        <dbReference type="ARBA" id="ARBA00037847"/>
    </source>
</evidence>
<keyword evidence="7" id="KW-1133">Transmembrane helix</keyword>
<dbReference type="InterPro" id="IPR003378">
    <property type="entry name" value="Fringe-like_glycosylTrfase"/>
</dbReference>
<dbReference type="Pfam" id="PF02434">
    <property type="entry name" value="Fringe"/>
    <property type="match status" value="1"/>
</dbReference>
<reference evidence="11 12" key="2">
    <citation type="submission" date="2018-11" db="EMBL/GenBank/DDBJ databases">
        <authorList>
            <consortium name="Pathogen Informatics"/>
        </authorList>
    </citation>
    <scope>NUCLEOTIDE SEQUENCE [LARGE SCALE GENOMIC DNA]</scope>
</reference>
<keyword evidence="6" id="KW-0735">Signal-anchor</keyword>
<dbReference type="Gene3D" id="3.90.550.50">
    <property type="match status" value="1"/>
</dbReference>
<comment type="similarity">
    <text evidence="2">Belongs to the glycosyltransferase 31 family.</text>
</comment>
<evidence type="ECO:0000313" key="13">
    <source>
        <dbReference type="WBParaSite" id="NBR_0001509601-mRNA-1"/>
    </source>
</evidence>
<evidence type="ECO:0000313" key="12">
    <source>
        <dbReference type="Proteomes" id="UP000271162"/>
    </source>
</evidence>
<comment type="subcellular location">
    <subcellularLocation>
        <location evidence="9">Endomembrane system</location>
        <topology evidence="9">Single-pass membrane protein</topology>
    </subcellularLocation>
    <subcellularLocation>
        <location evidence="1">Membrane</location>
        <topology evidence="1">Single-pass type II membrane protein</topology>
    </subcellularLocation>
</comment>
<proteinExistence type="inferred from homology"/>
<keyword evidence="5" id="KW-0812">Transmembrane</keyword>
<evidence type="ECO:0000256" key="5">
    <source>
        <dbReference type="ARBA" id="ARBA00022692"/>
    </source>
</evidence>
<keyword evidence="4" id="KW-0808">Transferase</keyword>
<organism evidence="13">
    <name type="scientific">Nippostrongylus brasiliensis</name>
    <name type="common">Rat hookworm</name>
    <dbReference type="NCBI Taxonomy" id="27835"/>
    <lineage>
        <taxon>Eukaryota</taxon>
        <taxon>Metazoa</taxon>
        <taxon>Ecdysozoa</taxon>
        <taxon>Nematoda</taxon>
        <taxon>Chromadorea</taxon>
        <taxon>Rhabditida</taxon>
        <taxon>Rhabditina</taxon>
        <taxon>Rhabditomorpha</taxon>
        <taxon>Strongyloidea</taxon>
        <taxon>Heligmosomidae</taxon>
        <taxon>Nippostrongylus</taxon>
    </lineage>
</organism>
<evidence type="ECO:0000256" key="6">
    <source>
        <dbReference type="ARBA" id="ARBA00022968"/>
    </source>
</evidence>
<evidence type="ECO:0000256" key="2">
    <source>
        <dbReference type="ARBA" id="ARBA00008661"/>
    </source>
</evidence>
<feature type="domain" description="Fringe-like glycosyltransferase" evidence="10">
    <location>
        <begin position="27"/>
        <end position="170"/>
    </location>
</feature>
<dbReference type="PANTHER" id="PTHR10811">
    <property type="entry name" value="FRINGE-RELATED"/>
    <property type="match status" value="1"/>
</dbReference>
<evidence type="ECO:0000256" key="3">
    <source>
        <dbReference type="ARBA" id="ARBA00022676"/>
    </source>
</evidence>
<evidence type="ECO:0000313" key="11">
    <source>
        <dbReference type="EMBL" id="VDL78691.1"/>
    </source>
</evidence>
<dbReference type="Proteomes" id="UP000271162">
    <property type="component" value="Unassembled WGS sequence"/>
</dbReference>
<reference evidence="13" key="1">
    <citation type="submission" date="2016-04" db="UniProtKB">
        <authorList>
            <consortium name="WormBaseParasite"/>
        </authorList>
    </citation>
    <scope>IDENTIFICATION</scope>
</reference>
<dbReference type="EMBL" id="UYSL01021598">
    <property type="protein sequence ID" value="VDL78691.1"/>
    <property type="molecule type" value="Genomic_DNA"/>
</dbReference>
<evidence type="ECO:0000256" key="8">
    <source>
        <dbReference type="ARBA" id="ARBA00023136"/>
    </source>
</evidence>
<dbReference type="GO" id="GO:0016757">
    <property type="term" value="F:glycosyltransferase activity"/>
    <property type="evidence" value="ECO:0007669"/>
    <property type="project" value="UniProtKB-KW"/>
</dbReference>
<evidence type="ECO:0000256" key="7">
    <source>
        <dbReference type="ARBA" id="ARBA00022989"/>
    </source>
</evidence>
<keyword evidence="8" id="KW-0472">Membrane</keyword>
<accession>A0A158R258</accession>
<keyword evidence="3" id="KW-0328">Glycosyltransferase</keyword>